<comment type="subcellular location">
    <subcellularLocation>
        <location evidence="1">Nucleus</location>
    </subcellularLocation>
</comment>
<dbReference type="GO" id="GO:0045292">
    <property type="term" value="P:mRNA cis splicing, via spliceosome"/>
    <property type="evidence" value="ECO:0007669"/>
    <property type="project" value="TreeGrafter"/>
</dbReference>
<feature type="region of interest" description="Disordered" evidence="6">
    <location>
        <begin position="1"/>
        <end position="140"/>
    </location>
</feature>
<proteinExistence type="inferred from homology"/>
<organism evidence="7 8">
    <name type="scientific">Eublepharis macularius</name>
    <name type="common">Leopard gecko</name>
    <name type="synonym">Cyrtodactylus macularius</name>
    <dbReference type="NCBI Taxonomy" id="481883"/>
    <lineage>
        <taxon>Eukaryota</taxon>
        <taxon>Metazoa</taxon>
        <taxon>Chordata</taxon>
        <taxon>Craniata</taxon>
        <taxon>Vertebrata</taxon>
        <taxon>Euteleostomi</taxon>
        <taxon>Lepidosauria</taxon>
        <taxon>Squamata</taxon>
        <taxon>Bifurcata</taxon>
        <taxon>Gekkota</taxon>
        <taxon>Eublepharidae</taxon>
        <taxon>Eublepharinae</taxon>
        <taxon>Eublepharis</taxon>
    </lineage>
</organism>
<dbReference type="PANTHER" id="PTHR14152">
    <property type="entry name" value="SQUAMOUS CELL CARCINOMA ANTIGEN RECOGNISED BY CYTOTOXIC T LYMPHOCYTES"/>
    <property type="match status" value="1"/>
</dbReference>
<comment type="similarity">
    <text evidence="2">Belongs to the SNU66/SART1 family.</text>
</comment>
<dbReference type="GO" id="GO:0046540">
    <property type="term" value="C:U4/U6 x U5 tri-snRNP complex"/>
    <property type="evidence" value="ECO:0007669"/>
    <property type="project" value="InterPro"/>
</dbReference>
<reference evidence="8" key="1">
    <citation type="submission" date="2025-08" db="UniProtKB">
        <authorList>
            <consortium name="RefSeq"/>
        </authorList>
    </citation>
    <scope>IDENTIFICATION</scope>
    <source>
        <tissue evidence="8">Blood</tissue>
    </source>
</reference>
<dbReference type="GO" id="GO:0000481">
    <property type="term" value="P:maturation of 5S rRNA"/>
    <property type="evidence" value="ECO:0007669"/>
    <property type="project" value="TreeGrafter"/>
</dbReference>
<evidence type="ECO:0000256" key="4">
    <source>
        <dbReference type="ARBA" id="ARBA00023187"/>
    </source>
</evidence>
<feature type="compositionally biased region" description="Basic residues" evidence="6">
    <location>
        <begin position="40"/>
        <end position="52"/>
    </location>
</feature>
<dbReference type="RefSeq" id="XP_054847830.1">
    <property type="nucleotide sequence ID" value="XM_054991855.1"/>
</dbReference>
<feature type="compositionally biased region" description="Basic and acidic residues" evidence="6">
    <location>
        <begin position="493"/>
        <end position="502"/>
    </location>
</feature>
<feature type="region of interest" description="Disordered" evidence="6">
    <location>
        <begin position="607"/>
        <end position="629"/>
    </location>
</feature>
<dbReference type="PANTHER" id="PTHR14152:SF5">
    <property type="entry name" value="U4_U6.U5 TRI-SNRNP-ASSOCIATED PROTEIN 1"/>
    <property type="match status" value="1"/>
</dbReference>
<evidence type="ECO:0000256" key="5">
    <source>
        <dbReference type="ARBA" id="ARBA00023242"/>
    </source>
</evidence>
<gene>
    <name evidence="8" type="primary">SART1</name>
</gene>
<evidence type="ECO:0000256" key="2">
    <source>
        <dbReference type="ARBA" id="ARBA00006076"/>
    </source>
</evidence>
<dbReference type="Pfam" id="PF03343">
    <property type="entry name" value="SART-1"/>
    <property type="match status" value="1"/>
</dbReference>
<keyword evidence="3" id="KW-0507">mRNA processing</keyword>
<evidence type="ECO:0000256" key="3">
    <source>
        <dbReference type="ARBA" id="ARBA00022664"/>
    </source>
</evidence>
<dbReference type="InterPro" id="IPR045347">
    <property type="entry name" value="HIND"/>
</dbReference>
<evidence type="ECO:0000256" key="6">
    <source>
        <dbReference type="SAM" id="MobiDB-lite"/>
    </source>
</evidence>
<dbReference type="Pfam" id="PF19252">
    <property type="entry name" value="HIND"/>
    <property type="match status" value="1"/>
</dbReference>
<dbReference type="AlphaFoldDB" id="A0AA97K0Z2"/>
<feature type="region of interest" description="Disordered" evidence="6">
    <location>
        <begin position="443"/>
        <end position="525"/>
    </location>
</feature>
<accession>A0AA97K0Z2</accession>
<name>A0AA97K0Z2_EUBMA</name>
<feature type="compositionally biased region" description="Low complexity" evidence="6">
    <location>
        <begin position="83"/>
        <end position="104"/>
    </location>
</feature>
<feature type="compositionally biased region" description="Acidic residues" evidence="6">
    <location>
        <begin position="470"/>
        <end position="484"/>
    </location>
</feature>
<dbReference type="KEGG" id="emc:129337882"/>
<protein>
    <submittedName>
        <fullName evidence="8">U4/U6.U5 tri-snRNP-associated protein 1 isoform X1</fullName>
    </submittedName>
</protein>
<dbReference type="CTD" id="9092"/>
<keyword evidence="5" id="KW-0539">Nucleus</keyword>
<feature type="compositionally biased region" description="Polar residues" evidence="6">
    <location>
        <begin position="120"/>
        <end position="140"/>
    </location>
</feature>
<keyword evidence="7" id="KW-1185">Reference proteome</keyword>
<sequence>MGSSKRHRERGEASEDPPAAPSQPPSSGGGGGGAATTSSSRHREHKKHKHRSSGGSGSERRSKRSRSRGERSSRRSGADESSSRGSRGGASNSAAAGGQEGAAETGRRIKREKREDGYEATQNSAVVTKSSSGDASSLSIEETNKLRAKLGLKPLEVNVIKKETGSKEDPVAAEVINPILLKQREEIREKLAAAKEKRLLNQKLGKIKSLGEDDPWLDDTAAWIERSRKLQLEKEMAEKRAKLLEEMDQEFGISSLVEEEFGQNKKQVNYSSRDLKGLTVEHTIDSFQEGETVILTLKDKGVLEEEGGDVLVNVNIVDKEKAKKNVELRKKKAEYKPYEEEESVDDMVVYKHKNILSKYDEEIEGEKKKSFKLDSVGMADGSWERELQHIRDSLRDQAQTLDMPSLHLASEYFTPEEMNVTFKKTKRRVKKIRKKEKMVKAADLLPLGNATSKRDFGSRGRSRGRRVVAEEEDEEQYAEYDENGASEQQPQSDDLRVERMDISSDDEEAVKGPDSPGALEEDEAELELQKQLEKGRKLRQIQQLKDSGEKVIEIVRKLETGRNQEDDDELERKGAIVFNATSEFCRTLGEIPTYGLAGNREDQEELMDFERDDERSANGGSDSDGEENIGWSTVNLDEEKQQQDFSASSTTILDEEPIVNRGLAAALMLCQNKGLLETTVQKVARVKAPNKSLPSAVYCIEDKMAIDDKYSRREEYRGFTQDFKEKDGYKPDVKIEYVDETGRKLTPKEAFRQLSHRFHGKGSGKMKTERRMKKLDEEALLKKMSSSDTPLGTVALLQEKQKAQKTPYIVLSGSGKSMNANTITK</sequence>
<keyword evidence="4" id="KW-0508">mRNA splicing</keyword>
<feature type="compositionally biased region" description="Basic and acidic residues" evidence="6">
    <location>
        <begin position="67"/>
        <end position="82"/>
    </location>
</feature>
<dbReference type="Proteomes" id="UP001190640">
    <property type="component" value="Chromosome 1"/>
</dbReference>
<dbReference type="GeneID" id="129337882"/>
<evidence type="ECO:0000313" key="7">
    <source>
        <dbReference type="Proteomes" id="UP001190640"/>
    </source>
</evidence>
<evidence type="ECO:0000313" key="8">
    <source>
        <dbReference type="RefSeq" id="XP_054847830.1"/>
    </source>
</evidence>
<evidence type="ECO:0000256" key="1">
    <source>
        <dbReference type="ARBA" id="ARBA00004123"/>
    </source>
</evidence>
<dbReference type="InterPro" id="IPR005011">
    <property type="entry name" value="SNU66/SART1"/>
</dbReference>